<keyword evidence="4" id="KW-0472">Membrane</keyword>
<name>A0ABU7LZM6_9PROT</name>
<protein>
    <submittedName>
        <fullName evidence="6">Tetratricopeptide repeat protein</fullName>
    </submittedName>
</protein>
<reference evidence="6 7" key="1">
    <citation type="submission" date="2024-01" db="EMBL/GenBank/DDBJ databases">
        <title>Hyphobacterium bacterium isolated from marine sediment.</title>
        <authorList>
            <person name="Zhao S."/>
        </authorList>
    </citation>
    <scope>NUCLEOTIDE SEQUENCE [LARGE SCALE GENOMIC DNA]</scope>
    <source>
        <strain evidence="6 7">Y60-23</strain>
    </source>
</reference>
<evidence type="ECO:0000256" key="4">
    <source>
        <dbReference type="SAM" id="Phobius"/>
    </source>
</evidence>
<dbReference type="InterPro" id="IPR019734">
    <property type="entry name" value="TPR_rpt"/>
</dbReference>
<dbReference type="PROSITE" id="PS51755">
    <property type="entry name" value="OMPR_PHOB"/>
    <property type="match status" value="1"/>
</dbReference>
<dbReference type="SUPFAM" id="SSF48452">
    <property type="entry name" value="TPR-like"/>
    <property type="match status" value="1"/>
</dbReference>
<dbReference type="SUPFAM" id="SSF46894">
    <property type="entry name" value="C-terminal effector domain of the bipartite response regulators"/>
    <property type="match status" value="1"/>
</dbReference>
<feature type="transmembrane region" description="Helical" evidence="4">
    <location>
        <begin position="121"/>
        <end position="141"/>
    </location>
</feature>
<evidence type="ECO:0000259" key="5">
    <source>
        <dbReference type="PROSITE" id="PS51755"/>
    </source>
</evidence>
<dbReference type="PANTHER" id="PTHR12558">
    <property type="entry name" value="CELL DIVISION CYCLE 16,23,27"/>
    <property type="match status" value="1"/>
</dbReference>
<feature type="repeat" description="TPR" evidence="2">
    <location>
        <begin position="261"/>
        <end position="294"/>
    </location>
</feature>
<evidence type="ECO:0000313" key="7">
    <source>
        <dbReference type="Proteomes" id="UP001310692"/>
    </source>
</evidence>
<gene>
    <name evidence="6" type="ORF">V0U35_09405</name>
</gene>
<keyword evidence="2" id="KW-0802">TPR repeat</keyword>
<dbReference type="NCBIfam" id="NF047558">
    <property type="entry name" value="TPR_END_plus"/>
    <property type="match status" value="1"/>
</dbReference>
<sequence>MPHHSTPPSAVSYRFGPYRLRSRPLGLYRNGAKVALPVQPLRLLNLLLSRGGDLVTQDQIRETVWPDRTVDFTGSTHVAIRQIRAALGDDAANPVFIETVPRQGYRFVSPVKTESAGRSKAVLTALVIAVTAAGLAVFTYWQTNGADRLEAPPPVSEDVRLGEYLLGRSGPDAARRSLAYFEAALADSPDDARALAGAAKAALAQSDYELAQSFVQRAQAAAPDEAATHDVVGALYMLRDWDWPAARQSFERALDLDPERASVHHGLAALDALAGDFDRALTHMEEARRIDPASTLIEADYGWFLYYAGRYDAAADVCERTSRLEPGSPAFPLCILRARVMQGRYQEALPAVRTLLDQTGTSEADMSAILDLPPQQAVDAFNQWRLSRYLTADRNGTVDDLALAYTYALVGDREGTLARLEQAIAAGSGAAPFALIDPAFAPLHTDDRFQRLVDAVLPAR</sequence>
<dbReference type="SMART" id="SM00862">
    <property type="entry name" value="Trans_reg_C"/>
    <property type="match status" value="1"/>
</dbReference>
<dbReference type="InterPro" id="IPR011990">
    <property type="entry name" value="TPR-like_helical_dom_sf"/>
</dbReference>
<dbReference type="Gene3D" id="1.25.40.10">
    <property type="entry name" value="Tetratricopeptide repeat domain"/>
    <property type="match status" value="1"/>
</dbReference>
<dbReference type="InterPro" id="IPR016032">
    <property type="entry name" value="Sig_transdc_resp-reg_C-effctor"/>
</dbReference>
<keyword evidence="7" id="KW-1185">Reference proteome</keyword>
<feature type="domain" description="OmpR/PhoB-type" evidence="5">
    <location>
        <begin position="10"/>
        <end position="109"/>
    </location>
</feature>
<dbReference type="InterPro" id="IPR001867">
    <property type="entry name" value="OmpR/PhoB-type_DNA-bd"/>
</dbReference>
<evidence type="ECO:0000256" key="2">
    <source>
        <dbReference type="PROSITE-ProRule" id="PRU00339"/>
    </source>
</evidence>
<dbReference type="EMBL" id="JAZDRO010000003">
    <property type="protein sequence ID" value="MEE2566896.1"/>
    <property type="molecule type" value="Genomic_DNA"/>
</dbReference>
<evidence type="ECO:0000256" key="1">
    <source>
        <dbReference type="ARBA" id="ARBA00023125"/>
    </source>
</evidence>
<dbReference type="Proteomes" id="UP001310692">
    <property type="component" value="Unassembled WGS sequence"/>
</dbReference>
<dbReference type="SMART" id="SM00028">
    <property type="entry name" value="TPR"/>
    <property type="match status" value="4"/>
</dbReference>
<accession>A0ABU7LZM6</accession>
<dbReference type="PROSITE" id="PS50005">
    <property type="entry name" value="TPR"/>
    <property type="match status" value="1"/>
</dbReference>
<organism evidence="6 7">
    <name type="scientific">Hyphobacterium marinum</name>
    <dbReference type="NCBI Taxonomy" id="3116574"/>
    <lineage>
        <taxon>Bacteria</taxon>
        <taxon>Pseudomonadati</taxon>
        <taxon>Pseudomonadota</taxon>
        <taxon>Alphaproteobacteria</taxon>
        <taxon>Maricaulales</taxon>
        <taxon>Maricaulaceae</taxon>
        <taxon>Hyphobacterium</taxon>
    </lineage>
</organism>
<keyword evidence="4" id="KW-1133">Transmembrane helix</keyword>
<dbReference type="Pfam" id="PF00486">
    <property type="entry name" value="Trans_reg_C"/>
    <property type="match status" value="1"/>
</dbReference>
<dbReference type="Pfam" id="PF13432">
    <property type="entry name" value="TPR_16"/>
    <property type="match status" value="1"/>
</dbReference>
<keyword evidence="1 3" id="KW-0238">DNA-binding</keyword>
<comment type="caution">
    <text evidence="6">The sequence shown here is derived from an EMBL/GenBank/DDBJ whole genome shotgun (WGS) entry which is preliminary data.</text>
</comment>
<evidence type="ECO:0000313" key="6">
    <source>
        <dbReference type="EMBL" id="MEE2566896.1"/>
    </source>
</evidence>
<dbReference type="PANTHER" id="PTHR12558:SF13">
    <property type="entry name" value="CELL DIVISION CYCLE PROTEIN 27 HOMOLOG"/>
    <property type="match status" value="1"/>
</dbReference>
<keyword evidence="4" id="KW-0812">Transmembrane</keyword>
<dbReference type="Gene3D" id="1.10.10.10">
    <property type="entry name" value="Winged helix-like DNA-binding domain superfamily/Winged helix DNA-binding domain"/>
    <property type="match status" value="1"/>
</dbReference>
<proteinExistence type="predicted"/>
<dbReference type="RefSeq" id="WP_330196450.1">
    <property type="nucleotide sequence ID" value="NZ_JAZDRO010000003.1"/>
</dbReference>
<dbReference type="InterPro" id="IPR036388">
    <property type="entry name" value="WH-like_DNA-bd_sf"/>
</dbReference>
<feature type="DNA-binding region" description="OmpR/PhoB-type" evidence="3">
    <location>
        <begin position="10"/>
        <end position="109"/>
    </location>
</feature>
<dbReference type="CDD" id="cd00383">
    <property type="entry name" value="trans_reg_C"/>
    <property type="match status" value="1"/>
</dbReference>
<dbReference type="Pfam" id="PF14559">
    <property type="entry name" value="TPR_19"/>
    <property type="match status" value="1"/>
</dbReference>
<evidence type="ECO:0000256" key="3">
    <source>
        <dbReference type="PROSITE-ProRule" id="PRU01091"/>
    </source>
</evidence>